<dbReference type="RefSeq" id="WP_006446637.1">
    <property type="nucleotide sequence ID" value="NZ_BSRA01000007.1"/>
</dbReference>
<evidence type="ECO:0000313" key="4">
    <source>
        <dbReference type="Proteomes" id="UP000182589"/>
    </source>
</evidence>
<evidence type="ECO:0000313" key="2">
    <source>
        <dbReference type="EMBL" id="GLV13744.1"/>
    </source>
</evidence>
<dbReference type="Proteomes" id="UP001157137">
    <property type="component" value="Unassembled WGS sequence"/>
</dbReference>
<organism evidence="3 4">
    <name type="scientific">Alicyclobacillus hesperidum</name>
    <dbReference type="NCBI Taxonomy" id="89784"/>
    <lineage>
        <taxon>Bacteria</taxon>
        <taxon>Bacillati</taxon>
        <taxon>Bacillota</taxon>
        <taxon>Bacilli</taxon>
        <taxon>Bacillales</taxon>
        <taxon>Alicyclobacillaceae</taxon>
        <taxon>Alicyclobacillus</taxon>
    </lineage>
</organism>
<accession>A0A1H2T3Q2</accession>
<keyword evidence="1" id="KW-1133">Transmembrane helix</keyword>
<proteinExistence type="predicted"/>
<protein>
    <submittedName>
        <fullName evidence="3">Uncharacterized protein</fullName>
    </submittedName>
</protein>
<sequence>MLTGLALLAACICVGIVIRSLCREWLYRDREVGVDGLKSVARKWLEENGYDILRIEGKAEYVGWVDDSQWSYSMSADFIARKNGREYAVFVTLEKVPETEVNEKYFPLTVILGVHGVLFVDVLHERIQRAEFSIAKPRRQLMRQWLHNLAWLSGGALVVFAWLHRM</sequence>
<reference evidence="3" key="2">
    <citation type="submission" date="2016-10" db="EMBL/GenBank/DDBJ databases">
        <authorList>
            <person name="de Groot N.N."/>
        </authorList>
    </citation>
    <scope>NUCLEOTIDE SEQUENCE [LARGE SCALE GENOMIC DNA]</scope>
    <source>
        <strain evidence="3">DSM 12489</strain>
    </source>
</reference>
<keyword evidence="1" id="KW-0472">Membrane</keyword>
<name>A0A1H2T3Q2_9BACL</name>
<evidence type="ECO:0000313" key="3">
    <source>
        <dbReference type="EMBL" id="SDW38460.1"/>
    </source>
</evidence>
<dbReference type="EMBL" id="FNOJ01000005">
    <property type="protein sequence ID" value="SDW38460.1"/>
    <property type="molecule type" value="Genomic_DNA"/>
</dbReference>
<keyword evidence="4" id="KW-1185">Reference proteome</keyword>
<feature type="transmembrane region" description="Helical" evidence="1">
    <location>
        <begin position="145"/>
        <end position="163"/>
    </location>
</feature>
<dbReference type="STRING" id="89784.SAMN04489725_10560"/>
<dbReference type="Proteomes" id="UP000182589">
    <property type="component" value="Unassembled WGS sequence"/>
</dbReference>
<evidence type="ECO:0000256" key="1">
    <source>
        <dbReference type="SAM" id="Phobius"/>
    </source>
</evidence>
<reference evidence="2" key="3">
    <citation type="submission" date="2023-02" db="EMBL/GenBank/DDBJ databases">
        <title>Proposal of a novel subspecies: Alicyclobacillus hesperidum subspecies aegle.</title>
        <authorList>
            <person name="Goto K."/>
            <person name="Fujii T."/>
            <person name="Yasui K."/>
            <person name="Mochida K."/>
            <person name="Kato-Tanaka Y."/>
            <person name="Morohoshi S."/>
            <person name="An S.Y."/>
            <person name="Kasai H."/>
            <person name="Yokota A."/>
        </authorList>
    </citation>
    <scope>NUCLEOTIDE SEQUENCE</scope>
    <source>
        <strain evidence="2">DSM 12766</strain>
    </source>
</reference>
<keyword evidence="1" id="KW-0812">Transmembrane</keyword>
<dbReference type="AlphaFoldDB" id="A0A1H2T3Q2"/>
<dbReference type="EMBL" id="BSRA01000007">
    <property type="protein sequence ID" value="GLV13744.1"/>
    <property type="molecule type" value="Genomic_DNA"/>
</dbReference>
<gene>
    <name evidence="2" type="ORF">Heshes_14280</name>
    <name evidence="3" type="ORF">SAMN04489725_10560</name>
</gene>
<reference evidence="4" key="1">
    <citation type="submission" date="2016-10" db="EMBL/GenBank/DDBJ databases">
        <authorList>
            <person name="Varghese N."/>
        </authorList>
    </citation>
    <scope>NUCLEOTIDE SEQUENCE [LARGE SCALE GENOMIC DNA]</scope>
    <source>
        <strain evidence="4">DSM 12489</strain>
    </source>
</reference>